<dbReference type="PROSITE" id="PS50110">
    <property type="entry name" value="RESPONSE_REGULATORY"/>
    <property type="match status" value="1"/>
</dbReference>
<dbReference type="EMBL" id="MTZV01000003">
    <property type="protein sequence ID" value="PCE27087.1"/>
    <property type="molecule type" value="Genomic_DNA"/>
</dbReference>
<dbReference type="CDD" id="cd06170">
    <property type="entry name" value="LuxR_C_like"/>
    <property type="match status" value="1"/>
</dbReference>
<evidence type="ECO:0008006" key="8">
    <source>
        <dbReference type="Google" id="ProtNLM"/>
    </source>
</evidence>
<dbReference type="InterPro" id="IPR039420">
    <property type="entry name" value="WalR-like"/>
</dbReference>
<dbReference type="PANTHER" id="PTHR43214">
    <property type="entry name" value="TWO-COMPONENT RESPONSE REGULATOR"/>
    <property type="match status" value="1"/>
</dbReference>
<gene>
    <name evidence="6" type="ORF">BWP39_09890</name>
</gene>
<dbReference type="PANTHER" id="PTHR43214:SF17">
    <property type="entry name" value="TRANSCRIPTIONAL REGULATORY PROTEIN RCSB"/>
    <property type="match status" value="1"/>
</dbReference>
<evidence type="ECO:0000256" key="1">
    <source>
        <dbReference type="ARBA" id="ARBA00022553"/>
    </source>
</evidence>
<dbReference type="InterPro" id="IPR016032">
    <property type="entry name" value="Sig_transdc_resp-reg_C-effctor"/>
</dbReference>
<evidence type="ECO:0000313" key="7">
    <source>
        <dbReference type="Proteomes" id="UP000218022"/>
    </source>
</evidence>
<dbReference type="PRINTS" id="PR00038">
    <property type="entry name" value="HTHLUXR"/>
</dbReference>
<comment type="caution">
    <text evidence="6">The sequence shown here is derived from an EMBL/GenBank/DDBJ whole genome shotgun (WGS) entry which is preliminary data.</text>
</comment>
<feature type="modified residue" description="4-aspartylphosphate" evidence="3">
    <location>
        <position position="65"/>
    </location>
</feature>
<organism evidence="6 7">
    <name type="scientific">Paraburkholderia acidicola</name>
    <dbReference type="NCBI Taxonomy" id="1912599"/>
    <lineage>
        <taxon>Bacteria</taxon>
        <taxon>Pseudomonadati</taxon>
        <taxon>Pseudomonadota</taxon>
        <taxon>Betaproteobacteria</taxon>
        <taxon>Burkholderiales</taxon>
        <taxon>Burkholderiaceae</taxon>
        <taxon>Paraburkholderia</taxon>
    </lineage>
</organism>
<dbReference type="RefSeq" id="WP_096719538.1">
    <property type="nucleotide sequence ID" value="NZ_MTZV01000003.1"/>
</dbReference>
<dbReference type="Gene3D" id="1.10.10.10">
    <property type="entry name" value="Winged helix-like DNA-binding domain superfamily/Winged helix DNA-binding domain"/>
    <property type="match status" value="1"/>
</dbReference>
<dbReference type="AlphaFoldDB" id="A0A2A4F291"/>
<dbReference type="SUPFAM" id="SSF52172">
    <property type="entry name" value="CheY-like"/>
    <property type="match status" value="1"/>
</dbReference>
<dbReference type="PROSITE" id="PS00622">
    <property type="entry name" value="HTH_LUXR_1"/>
    <property type="match status" value="1"/>
</dbReference>
<dbReference type="InterPro" id="IPR036388">
    <property type="entry name" value="WH-like_DNA-bd_sf"/>
</dbReference>
<evidence type="ECO:0000256" key="3">
    <source>
        <dbReference type="PROSITE-ProRule" id="PRU00169"/>
    </source>
</evidence>
<proteinExistence type="predicted"/>
<dbReference type="GO" id="GO:0003677">
    <property type="term" value="F:DNA binding"/>
    <property type="evidence" value="ECO:0007669"/>
    <property type="project" value="UniProtKB-KW"/>
</dbReference>
<dbReference type="SMART" id="SM00421">
    <property type="entry name" value="HTH_LUXR"/>
    <property type="match status" value="1"/>
</dbReference>
<evidence type="ECO:0000256" key="2">
    <source>
        <dbReference type="ARBA" id="ARBA00023125"/>
    </source>
</evidence>
<keyword evidence="1 3" id="KW-0597">Phosphoprotein</keyword>
<name>A0A2A4F291_9BURK</name>
<evidence type="ECO:0000313" key="6">
    <source>
        <dbReference type="EMBL" id="PCE27087.1"/>
    </source>
</evidence>
<reference evidence="6 7" key="1">
    <citation type="submission" date="2017-01" db="EMBL/GenBank/DDBJ databases">
        <title>Whole-Genome Shotgun Sequencing of Two beta-Proteobacterial Species in Search of the Bulgecin Biosynthetic Cluster.</title>
        <authorList>
            <person name="Horsman M.E."/>
            <person name="Marous D.R."/>
            <person name="Li R."/>
            <person name="Oliver R.A."/>
            <person name="Byun B."/>
            <person name="Emrich S.J."/>
            <person name="Boggess B."/>
            <person name="Townsend C.A."/>
            <person name="Mobashery S."/>
        </authorList>
    </citation>
    <scope>NUCLEOTIDE SEQUENCE [LARGE SCALE GENOMIC DNA]</scope>
    <source>
        <strain evidence="6 7">ATCC 31363</strain>
    </source>
</reference>
<dbReference type="Pfam" id="PF00196">
    <property type="entry name" value="GerE"/>
    <property type="match status" value="1"/>
</dbReference>
<dbReference type="InterPro" id="IPR001789">
    <property type="entry name" value="Sig_transdc_resp-reg_receiver"/>
</dbReference>
<keyword evidence="2" id="KW-0238">DNA-binding</keyword>
<dbReference type="OrthoDB" id="4313922at2"/>
<dbReference type="GO" id="GO:0006355">
    <property type="term" value="P:regulation of DNA-templated transcription"/>
    <property type="evidence" value="ECO:0007669"/>
    <property type="project" value="InterPro"/>
</dbReference>
<evidence type="ECO:0000259" key="5">
    <source>
        <dbReference type="PROSITE" id="PS50110"/>
    </source>
</evidence>
<dbReference type="PROSITE" id="PS50043">
    <property type="entry name" value="HTH_LUXR_2"/>
    <property type="match status" value="1"/>
</dbReference>
<dbReference type="InterPro" id="IPR011006">
    <property type="entry name" value="CheY-like_superfamily"/>
</dbReference>
<protein>
    <recommendedName>
        <fullName evidence="8">Transcriptional regulatory protein RcsB</fullName>
    </recommendedName>
</protein>
<dbReference type="Gene3D" id="3.40.50.2300">
    <property type="match status" value="1"/>
</dbReference>
<dbReference type="Proteomes" id="UP000218022">
    <property type="component" value="Unassembled WGS sequence"/>
</dbReference>
<dbReference type="SUPFAM" id="SSF46894">
    <property type="entry name" value="C-terminal effector domain of the bipartite response regulators"/>
    <property type="match status" value="1"/>
</dbReference>
<dbReference type="Pfam" id="PF00072">
    <property type="entry name" value="Response_reg"/>
    <property type="match status" value="1"/>
</dbReference>
<dbReference type="SMART" id="SM00448">
    <property type="entry name" value="REC"/>
    <property type="match status" value="1"/>
</dbReference>
<accession>A0A2A4F291</accession>
<feature type="domain" description="HTH luxR-type" evidence="4">
    <location>
        <begin position="160"/>
        <end position="225"/>
    </location>
</feature>
<feature type="domain" description="Response regulatory" evidence="5">
    <location>
        <begin position="14"/>
        <end position="133"/>
    </location>
</feature>
<sequence length="240" mass="25893">MTLSADHDAPQKIDVVIADDHPVLVFGVRTLLENAPGIRVVATAVDIAGLLTILDNQPCDVLVCDFTFADEGAQDGMHLIAHLLRTYPRMKIVLLTAHEDLMLIRHVLTMGVAGFIGKSKAKLESLPVAVHKVYSGGIYLAPEIKTLLAEAGNAGGGGTSTDERATLTKREFDVVHKLLKGMSVSEIARETGRSIKTISSQKMSAMQKLGARNDAELAIMFDRISEADEVDPSPNPLRDE</sequence>
<dbReference type="GO" id="GO:0000160">
    <property type="term" value="P:phosphorelay signal transduction system"/>
    <property type="evidence" value="ECO:0007669"/>
    <property type="project" value="InterPro"/>
</dbReference>
<dbReference type="InterPro" id="IPR058245">
    <property type="entry name" value="NreC/VraR/RcsB-like_REC"/>
</dbReference>
<evidence type="ECO:0000259" key="4">
    <source>
        <dbReference type="PROSITE" id="PS50043"/>
    </source>
</evidence>
<dbReference type="InterPro" id="IPR000792">
    <property type="entry name" value="Tscrpt_reg_LuxR_C"/>
</dbReference>
<dbReference type="CDD" id="cd17535">
    <property type="entry name" value="REC_NarL-like"/>
    <property type="match status" value="1"/>
</dbReference>